<gene>
    <name evidence="1" type="ordered locus">ANT_01670</name>
</gene>
<dbReference type="KEGG" id="atm:ANT_01670"/>
<evidence type="ECO:0000313" key="1">
    <source>
        <dbReference type="EMBL" id="BAJ62201.1"/>
    </source>
</evidence>
<name>E8MZ58_ANATU</name>
<dbReference type="OrthoDB" id="158242at2"/>
<protein>
    <recommendedName>
        <fullName evidence="3">N-acetyltransferase domain-containing protein</fullName>
    </recommendedName>
</protein>
<evidence type="ECO:0008006" key="3">
    <source>
        <dbReference type="Google" id="ProtNLM"/>
    </source>
</evidence>
<keyword evidence="2" id="KW-1185">Reference proteome</keyword>
<sequence length="288" mass="31138">MGLLLTRGGVLAPLSVLASLDPLRGSFTAVCPSQKGFPSLIGRMVYTPGERSAHLAFLLPVSGVEHPGLPALMESLAATAGAWGALNLLAEVEETQPALEAFRRSGFAVYGWQSIWKFDSPPASRRSGEWRPPLPTEENAVRSLYQLLVPPLVQAAEPFAGHTGERLVYRQGGEILAYADLLYGPEGVFIQPLLHPGLKQPEEALQALLGCFISLPARPVYVAARSYQAWLEPVLNRLGGYVSPRQALLVRHLVATARVGVLARQIAGESFNHEATVPMIQSSTIYKN</sequence>
<dbReference type="STRING" id="926569.ANT_01670"/>
<dbReference type="AlphaFoldDB" id="E8MZ58"/>
<evidence type="ECO:0000313" key="2">
    <source>
        <dbReference type="Proteomes" id="UP000008922"/>
    </source>
</evidence>
<proteinExistence type="predicted"/>
<dbReference type="RefSeq" id="WP_013558599.1">
    <property type="nucleotide sequence ID" value="NC_014960.1"/>
</dbReference>
<dbReference type="InParanoid" id="E8MZ58"/>
<dbReference type="EMBL" id="AP012029">
    <property type="protein sequence ID" value="BAJ62201.1"/>
    <property type="molecule type" value="Genomic_DNA"/>
</dbReference>
<reference evidence="1 2" key="1">
    <citation type="submission" date="2010-12" db="EMBL/GenBank/DDBJ databases">
        <title>Whole genome sequence of Anaerolinea thermophila UNI-1.</title>
        <authorList>
            <person name="Narita-Yamada S."/>
            <person name="Kishi E."/>
            <person name="Watanabe Y."/>
            <person name="Takasaki K."/>
            <person name="Ankai A."/>
            <person name="Oguchi A."/>
            <person name="Fukui S."/>
            <person name="Takahashi M."/>
            <person name="Yashiro I."/>
            <person name="Hosoyama A."/>
            <person name="Sekiguchi Y."/>
            <person name="Hanada S."/>
            <person name="Fujita N."/>
        </authorList>
    </citation>
    <scope>NUCLEOTIDE SEQUENCE [LARGE SCALE GENOMIC DNA]</scope>
    <source>
        <strain evidence="2">DSM 14523 / JCM 11388 / NBRC 100420 / UNI-1</strain>
    </source>
</reference>
<accession>E8MZ58</accession>
<organism evidence="1 2">
    <name type="scientific">Anaerolinea thermophila (strain DSM 14523 / JCM 11388 / NBRC 100420 / UNI-1)</name>
    <dbReference type="NCBI Taxonomy" id="926569"/>
    <lineage>
        <taxon>Bacteria</taxon>
        <taxon>Bacillati</taxon>
        <taxon>Chloroflexota</taxon>
        <taxon>Anaerolineae</taxon>
        <taxon>Anaerolineales</taxon>
        <taxon>Anaerolineaceae</taxon>
        <taxon>Anaerolinea</taxon>
    </lineage>
</organism>
<dbReference type="HOGENOM" id="CLU_965227_0_0_0"/>
<dbReference type="Proteomes" id="UP000008922">
    <property type="component" value="Chromosome"/>
</dbReference>